<evidence type="ECO:0000256" key="5">
    <source>
        <dbReference type="ARBA" id="ARBA00023136"/>
    </source>
</evidence>
<feature type="transmembrane region" description="Helical" evidence="7">
    <location>
        <begin position="123"/>
        <end position="141"/>
    </location>
</feature>
<feature type="transmembrane region" description="Helical" evidence="7">
    <location>
        <begin position="173"/>
        <end position="195"/>
    </location>
</feature>
<keyword evidence="10" id="KW-1185">Reference proteome</keyword>
<evidence type="ECO:0000256" key="3">
    <source>
        <dbReference type="ARBA" id="ARBA00022692"/>
    </source>
</evidence>
<keyword evidence="4 7" id="KW-1133">Transmembrane helix</keyword>
<evidence type="ECO:0000259" key="8">
    <source>
        <dbReference type="Pfam" id="PF00892"/>
    </source>
</evidence>
<keyword evidence="5 7" id="KW-0472">Membrane</keyword>
<feature type="transmembrane region" description="Helical" evidence="7">
    <location>
        <begin position="7"/>
        <end position="27"/>
    </location>
</feature>
<evidence type="ECO:0000256" key="4">
    <source>
        <dbReference type="ARBA" id="ARBA00022989"/>
    </source>
</evidence>
<dbReference type="PANTHER" id="PTHR32322">
    <property type="entry name" value="INNER MEMBRANE TRANSPORTER"/>
    <property type="match status" value="1"/>
</dbReference>
<gene>
    <name evidence="9" type="ORF">ACFPJ6_13145</name>
</gene>
<feature type="transmembrane region" description="Helical" evidence="7">
    <location>
        <begin position="33"/>
        <end position="52"/>
    </location>
</feature>
<dbReference type="InterPro" id="IPR000620">
    <property type="entry name" value="EamA_dom"/>
</dbReference>
<comment type="similarity">
    <text evidence="2">Belongs to the EamA transporter family.</text>
</comment>
<evidence type="ECO:0000313" key="9">
    <source>
        <dbReference type="EMBL" id="MFC5381733.1"/>
    </source>
</evidence>
<dbReference type="InterPro" id="IPR050638">
    <property type="entry name" value="AA-Vitamin_Transporters"/>
</dbReference>
<feature type="transmembrane region" description="Helical" evidence="7">
    <location>
        <begin position="207"/>
        <end position="231"/>
    </location>
</feature>
<dbReference type="PANTHER" id="PTHR32322:SF2">
    <property type="entry name" value="EAMA DOMAIN-CONTAINING PROTEIN"/>
    <property type="match status" value="1"/>
</dbReference>
<feature type="compositionally biased region" description="Basic residues" evidence="6">
    <location>
        <begin position="317"/>
        <end position="327"/>
    </location>
</feature>
<keyword evidence="3 7" id="KW-0812">Transmembrane</keyword>
<reference evidence="10" key="1">
    <citation type="journal article" date="2019" name="Int. J. Syst. Evol. Microbiol.">
        <title>The Global Catalogue of Microorganisms (GCM) 10K type strain sequencing project: providing services to taxonomists for standard genome sequencing and annotation.</title>
        <authorList>
            <consortium name="The Broad Institute Genomics Platform"/>
            <consortium name="The Broad Institute Genome Sequencing Center for Infectious Disease"/>
            <person name="Wu L."/>
            <person name="Ma J."/>
        </authorList>
    </citation>
    <scope>NUCLEOTIDE SEQUENCE [LARGE SCALE GENOMIC DNA]</scope>
    <source>
        <strain evidence="10">CCUG 43114</strain>
    </source>
</reference>
<dbReference type="Proteomes" id="UP001596122">
    <property type="component" value="Unassembled WGS sequence"/>
</dbReference>
<organism evidence="9 10">
    <name type="scientific">Aquipuribacter nitratireducens</name>
    <dbReference type="NCBI Taxonomy" id="650104"/>
    <lineage>
        <taxon>Bacteria</taxon>
        <taxon>Bacillati</taxon>
        <taxon>Actinomycetota</taxon>
        <taxon>Actinomycetes</taxon>
        <taxon>Micrococcales</taxon>
        <taxon>Intrasporangiaceae</taxon>
        <taxon>Aquipuribacter</taxon>
    </lineage>
</organism>
<dbReference type="EMBL" id="JBHSLD010000011">
    <property type="protein sequence ID" value="MFC5381733.1"/>
    <property type="molecule type" value="Genomic_DNA"/>
</dbReference>
<comment type="caution">
    <text evidence="9">The sequence shown here is derived from an EMBL/GenBank/DDBJ whole genome shotgun (WGS) entry which is preliminary data.</text>
</comment>
<dbReference type="InterPro" id="IPR037185">
    <property type="entry name" value="EmrE-like"/>
</dbReference>
<feature type="domain" description="EamA" evidence="8">
    <location>
        <begin position="152"/>
        <end position="280"/>
    </location>
</feature>
<evidence type="ECO:0000313" key="10">
    <source>
        <dbReference type="Proteomes" id="UP001596122"/>
    </source>
</evidence>
<feature type="transmembrane region" description="Helical" evidence="7">
    <location>
        <begin position="263"/>
        <end position="280"/>
    </location>
</feature>
<dbReference type="Pfam" id="PF00892">
    <property type="entry name" value="EamA"/>
    <property type="match status" value="2"/>
</dbReference>
<evidence type="ECO:0000256" key="2">
    <source>
        <dbReference type="ARBA" id="ARBA00007362"/>
    </source>
</evidence>
<sequence length="327" mass="33587">MSRRGALLFAAMSVIWGVPYLLIKVAVVDLGPVVLVAGRLVLAVAVLLPFALRRGALRAAWRHRGTVAAYAAVEMAAPWWLLSHAELRVSSSFAGLVIATVPLVGAGIAWALHRERLDGGRAVGLLVGLVGVVLLLGVDLAGGADALAVVELLVVAVCYAVGPIIVARRLGEVPALGVNTLALALAALVYVPWALTDLPATPPGPAVLGAVVVLGLVCTALAFLLFFALIAEVGAARATVITYVNPAVALVLGVALLGERVTLGMLVGFPLVLVGSVLATRRSRPPVPEPVALPDAAGDEPPTAPDSRDTAGQPARRAAKVASRRPW</sequence>
<evidence type="ECO:0000256" key="6">
    <source>
        <dbReference type="SAM" id="MobiDB-lite"/>
    </source>
</evidence>
<feature type="domain" description="EamA" evidence="8">
    <location>
        <begin position="4"/>
        <end position="136"/>
    </location>
</feature>
<evidence type="ECO:0000256" key="1">
    <source>
        <dbReference type="ARBA" id="ARBA00004141"/>
    </source>
</evidence>
<feature type="transmembrane region" description="Helical" evidence="7">
    <location>
        <begin position="238"/>
        <end position="257"/>
    </location>
</feature>
<dbReference type="RefSeq" id="WP_340271546.1">
    <property type="nucleotide sequence ID" value="NZ_JBBEOG010000012.1"/>
</dbReference>
<name>A0ABW0GP70_9MICO</name>
<accession>A0ABW0GP70</accession>
<proteinExistence type="inferred from homology"/>
<feature type="region of interest" description="Disordered" evidence="6">
    <location>
        <begin position="282"/>
        <end position="327"/>
    </location>
</feature>
<feature type="transmembrane region" description="Helical" evidence="7">
    <location>
        <begin position="64"/>
        <end position="81"/>
    </location>
</feature>
<comment type="subcellular location">
    <subcellularLocation>
        <location evidence="1">Membrane</location>
        <topology evidence="1">Multi-pass membrane protein</topology>
    </subcellularLocation>
</comment>
<feature type="transmembrane region" description="Helical" evidence="7">
    <location>
        <begin position="147"/>
        <end position="166"/>
    </location>
</feature>
<protein>
    <submittedName>
        <fullName evidence="9">DMT family transporter</fullName>
    </submittedName>
</protein>
<feature type="transmembrane region" description="Helical" evidence="7">
    <location>
        <begin position="93"/>
        <end position="111"/>
    </location>
</feature>
<dbReference type="SUPFAM" id="SSF103481">
    <property type="entry name" value="Multidrug resistance efflux transporter EmrE"/>
    <property type="match status" value="2"/>
</dbReference>
<evidence type="ECO:0000256" key="7">
    <source>
        <dbReference type="SAM" id="Phobius"/>
    </source>
</evidence>